<feature type="region of interest" description="Disordered" evidence="2">
    <location>
        <begin position="73"/>
        <end position="107"/>
    </location>
</feature>
<feature type="compositionally biased region" description="Polar residues" evidence="2">
    <location>
        <begin position="944"/>
        <end position="953"/>
    </location>
</feature>
<accession>A0A8J4DAJ8</accession>
<name>A0A8J4DAJ8_9CHLO</name>
<dbReference type="Proteomes" id="UP000747110">
    <property type="component" value="Unassembled WGS sequence"/>
</dbReference>
<evidence type="ECO:0000256" key="1">
    <source>
        <dbReference type="SAM" id="Coils"/>
    </source>
</evidence>
<evidence type="ECO:0000256" key="2">
    <source>
        <dbReference type="SAM" id="MobiDB-lite"/>
    </source>
</evidence>
<evidence type="ECO:0000313" key="6">
    <source>
        <dbReference type="Proteomes" id="UP000747110"/>
    </source>
</evidence>
<feature type="region of interest" description="Disordered" evidence="2">
    <location>
        <begin position="429"/>
        <end position="448"/>
    </location>
</feature>
<keyword evidence="1" id="KW-0175">Coiled coil</keyword>
<feature type="coiled-coil region" evidence="1">
    <location>
        <begin position="380"/>
        <end position="407"/>
    </location>
</feature>
<sequence>MGDYLRLSTVQVVQAIDLAELDKTIKWLVSKVQELPTADQANQRTIADSLLQDQIDALRRENNSLKDVLAQLQSKQDDMESRLDTKQDRDQAPAEDADAGTGSSEAVANDPLAALESRLTALEQRIEQLPSTSASDETEAAEAAPAGSDLNSQFQELLAGHRALAATVSGLQHELESKPNRVELDLKANRSELDALLKAGVSVATVGDNLPPALSVKADGSVDNAALVEAVNKAATEVAAMRGQVAVIQDRLQGKAEQGGVDDLASQLAALKSRQHSSTQKAGSAGGGAMAGDDNGAPAQLGSGTAPAATADGLSSVSSLAALGSSPVLDSITKRLDDLEVRVSVAASTAPAAASSNEHAVDAIDSVQDIQPLLKDIYARVDAKADRSALEDALRRLQEMATSLGQKADSAALTESTTHLERLISSHFSAHADKPGSARRKQEQQSQDLQWIVSHELPADGIGYGSAAFEKLSTQVSELAARVSQLPDAWPPGRKSSMGMEGLDLSSVQGALAALHGQLGELGTRLAGKADAGEVARLELALNSKAEVDELAEIRLALGSKADAAALGDLQVAVAGKADQAALDEVKLTAALAADLAAGSNGDLNANGSTAGGGGYTNLLGAIQGMVADKANKAELGVLQTQLMNKASAEDVGLLRAALEDKASAAELSALMAQFSGRPANSEEIASLDQRMGDVFAELAKIRADMSALPTDAFGAAAAAAGAATARDVGDQAGLQRIVAALNREVGMLREGLDTVAHAANVLAVGLDAGVRTSATGAATGGVEGRYSEAEGAAGKEHRSPRGGYERLLKLLGSGDYRHKMEAFDPVALQQMAQKLAYLEATVKSPAMGRAGMAGVDYGIKELERQVKRLNTDVRLMKDKLIEPATTLGVSGSRIPPGDHAMLAARPITGYRCMACDRPLDQLDVSPGPHVPTQQLPVRVPAATDTTSRSQVRSGRGDPLSPQGSSQRLVYGNDPNARNAQNWYKDTSAVIAAEALPRDYVGPHLPPGGWRPSNPGTNGKQPAMQGSLPALSAPKTRAPPVSVCPFTYRTTLDESWQVIGMRIRPRPKRPIRNGCRPAWITSRRVRQPLRRPWKEQQPTSRCLRYHDNSYRVPAFIRIP</sequence>
<evidence type="ECO:0000313" key="5">
    <source>
        <dbReference type="Proteomes" id="UP000722791"/>
    </source>
</evidence>
<comment type="caution">
    <text evidence="4">The sequence shown here is derived from an EMBL/GenBank/DDBJ whole genome shotgun (WGS) entry which is preliminary data.</text>
</comment>
<feature type="region of interest" description="Disordered" evidence="2">
    <location>
        <begin position="271"/>
        <end position="306"/>
    </location>
</feature>
<proteinExistence type="predicted"/>
<organism evidence="4 5">
    <name type="scientific">Volvox reticuliferus</name>
    <dbReference type="NCBI Taxonomy" id="1737510"/>
    <lineage>
        <taxon>Eukaryota</taxon>
        <taxon>Viridiplantae</taxon>
        <taxon>Chlorophyta</taxon>
        <taxon>core chlorophytes</taxon>
        <taxon>Chlorophyceae</taxon>
        <taxon>CS clade</taxon>
        <taxon>Chlamydomonadales</taxon>
        <taxon>Volvocaceae</taxon>
        <taxon>Volvox</taxon>
    </lineage>
</organism>
<feature type="compositionally biased region" description="Basic and acidic residues" evidence="2">
    <location>
        <begin position="429"/>
        <end position="443"/>
    </location>
</feature>
<evidence type="ECO:0000313" key="3">
    <source>
        <dbReference type="EMBL" id="GIL72561.1"/>
    </source>
</evidence>
<feature type="region of interest" description="Disordered" evidence="2">
    <location>
        <begin position="924"/>
        <end position="980"/>
    </location>
</feature>
<evidence type="ECO:0000313" key="4">
    <source>
        <dbReference type="EMBL" id="GIL99049.1"/>
    </source>
</evidence>
<dbReference type="EMBL" id="BNCP01000004">
    <property type="protein sequence ID" value="GIL72561.1"/>
    <property type="molecule type" value="Genomic_DNA"/>
</dbReference>
<dbReference type="EMBL" id="BNCQ01000006">
    <property type="protein sequence ID" value="GIL99049.1"/>
    <property type="molecule type" value="Genomic_DNA"/>
</dbReference>
<protein>
    <submittedName>
        <fullName evidence="4">Uncharacterized protein</fullName>
    </submittedName>
</protein>
<dbReference type="Proteomes" id="UP000722791">
    <property type="component" value="Unassembled WGS sequence"/>
</dbReference>
<feature type="compositionally biased region" description="Basic and acidic residues" evidence="2">
    <location>
        <begin position="75"/>
        <end position="92"/>
    </location>
</feature>
<dbReference type="AlphaFoldDB" id="A0A8J4DAJ8"/>
<reference evidence="4" key="1">
    <citation type="journal article" date="2021" name="Proc. Natl. Acad. Sci. U.S.A.">
        <title>Three genomes in the algal genus Volvox reveal the fate of a haploid sex-determining region after a transition to homothallism.</title>
        <authorList>
            <person name="Yamamoto K."/>
            <person name="Hamaji T."/>
            <person name="Kawai-Toyooka H."/>
            <person name="Matsuzaki R."/>
            <person name="Takahashi F."/>
            <person name="Nishimura Y."/>
            <person name="Kawachi M."/>
            <person name="Noguchi H."/>
            <person name="Minakuchi Y."/>
            <person name="Umen J.G."/>
            <person name="Toyoda A."/>
            <person name="Nozaki H."/>
        </authorList>
    </citation>
    <scope>NUCLEOTIDE SEQUENCE</scope>
    <source>
        <strain evidence="4">NIES-3785</strain>
        <strain evidence="3">NIES-3786</strain>
    </source>
</reference>
<keyword evidence="6" id="KW-1185">Reference proteome</keyword>
<dbReference type="OrthoDB" id="568494at2759"/>
<gene>
    <name evidence="3" type="ORF">Vretifemale_2901</name>
    <name evidence="4" type="ORF">Vretimale_4311</name>
</gene>
<feature type="region of interest" description="Disordered" evidence="2">
    <location>
        <begin position="1002"/>
        <end position="1025"/>
    </location>
</feature>